<proteinExistence type="predicted"/>
<organism evidence="2 3">
    <name type="scientific">Lentinus brumalis</name>
    <dbReference type="NCBI Taxonomy" id="2498619"/>
    <lineage>
        <taxon>Eukaryota</taxon>
        <taxon>Fungi</taxon>
        <taxon>Dikarya</taxon>
        <taxon>Basidiomycota</taxon>
        <taxon>Agaricomycotina</taxon>
        <taxon>Agaricomycetes</taxon>
        <taxon>Polyporales</taxon>
        <taxon>Polyporaceae</taxon>
        <taxon>Lentinus</taxon>
    </lineage>
</organism>
<name>A0A371DWL5_9APHY</name>
<sequence length="67" mass="7340">MALQFPDSLYSDRNKLAGFQASGHRRMTTNVQDCWSAGAPWVQPNGRTGETGWVDTDTEVSYGDSGD</sequence>
<protein>
    <submittedName>
        <fullName evidence="2">Uncharacterized protein</fullName>
    </submittedName>
</protein>
<dbReference type="EMBL" id="KZ857379">
    <property type="protein sequence ID" value="RDX56937.1"/>
    <property type="molecule type" value="Genomic_DNA"/>
</dbReference>
<keyword evidence="3" id="KW-1185">Reference proteome</keyword>
<reference evidence="2 3" key="1">
    <citation type="journal article" date="2018" name="Biotechnol. Biofuels">
        <title>Integrative visual omics of the white-rot fungus Polyporus brumalis exposes the biotechnological potential of its oxidative enzymes for delignifying raw plant biomass.</title>
        <authorList>
            <person name="Miyauchi S."/>
            <person name="Rancon A."/>
            <person name="Drula E."/>
            <person name="Hage H."/>
            <person name="Chaduli D."/>
            <person name="Favel A."/>
            <person name="Grisel S."/>
            <person name="Henrissat B."/>
            <person name="Herpoel-Gimbert I."/>
            <person name="Ruiz-Duenas F.J."/>
            <person name="Chevret D."/>
            <person name="Hainaut M."/>
            <person name="Lin J."/>
            <person name="Wang M."/>
            <person name="Pangilinan J."/>
            <person name="Lipzen A."/>
            <person name="Lesage-Meessen L."/>
            <person name="Navarro D."/>
            <person name="Riley R."/>
            <person name="Grigoriev I.V."/>
            <person name="Zhou S."/>
            <person name="Raouche S."/>
            <person name="Rosso M.N."/>
        </authorList>
    </citation>
    <scope>NUCLEOTIDE SEQUENCE [LARGE SCALE GENOMIC DNA]</scope>
    <source>
        <strain evidence="2 3">BRFM 1820</strain>
    </source>
</reference>
<accession>A0A371DWL5</accession>
<dbReference type="AlphaFoldDB" id="A0A371DWL5"/>
<evidence type="ECO:0000313" key="3">
    <source>
        <dbReference type="Proteomes" id="UP000256964"/>
    </source>
</evidence>
<dbReference type="Proteomes" id="UP000256964">
    <property type="component" value="Unassembled WGS sequence"/>
</dbReference>
<feature type="region of interest" description="Disordered" evidence="1">
    <location>
        <begin position="39"/>
        <end position="67"/>
    </location>
</feature>
<evidence type="ECO:0000256" key="1">
    <source>
        <dbReference type="SAM" id="MobiDB-lite"/>
    </source>
</evidence>
<evidence type="ECO:0000313" key="2">
    <source>
        <dbReference type="EMBL" id="RDX56937.1"/>
    </source>
</evidence>
<gene>
    <name evidence="2" type="ORF">OH76DRAFT_1550323</name>
</gene>